<name>A0A5C6M9Q7_9PLAN</name>
<sequence>RLDRILTWFSSPISNGTSEGFNSRIQAIKSAARGFRILEHYRIRILFYCGKLSLNQ</sequence>
<protein>
    <recommendedName>
        <fullName evidence="1">Transposase IS204/IS1001/IS1096/IS1165 DDE domain-containing protein</fullName>
    </recommendedName>
</protein>
<organism evidence="2 3">
    <name type="scientific">Planctomyces bekefii</name>
    <dbReference type="NCBI Taxonomy" id="1653850"/>
    <lineage>
        <taxon>Bacteria</taxon>
        <taxon>Pseudomonadati</taxon>
        <taxon>Planctomycetota</taxon>
        <taxon>Planctomycetia</taxon>
        <taxon>Planctomycetales</taxon>
        <taxon>Planctomycetaceae</taxon>
        <taxon>Planctomyces</taxon>
    </lineage>
</organism>
<dbReference type="Pfam" id="PF01610">
    <property type="entry name" value="DDE_Tnp_ISL3"/>
    <property type="match status" value="1"/>
</dbReference>
<evidence type="ECO:0000313" key="3">
    <source>
        <dbReference type="Proteomes" id="UP000321083"/>
    </source>
</evidence>
<accession>A0A5C6M9Q7</accession>
<dbReference type="AlphaFoldDB" id="A0A5C6M9Q7"/>
<gene>
    <name evidence="2" type="ORF">E3A20_05960</name>
</gene>
<comment type="caution">
    <text evidence="2">The sequence shown here is derived from an EMBL/GenBank/DDBJ whole genome shotgun (WGS) entry which is preliminary data.</text>
</comment>
<keyword evidence="3" id="KW-1185">Reference proteome</keyword>
<feature type="domain" description="Transposase IS204/IS1001/IS1096/IS1165 DDE" evidence="1">
    <location>
        <begin position="3"/>
        <end position="45"/>
    </location>
</feature>
<dbReference type="Proteomes" id="UP000321083">
    <property type="component" value="Unassembled WGS sequence"/>
</dbReference>
<feature type="non-terminal residue" evidence="2">
    <location>
        <position position="1"/>
    </location>
</feature>
<evidence type="ECO:0000259" key="1">
    <source>
        <dbReference type="Pfam" id="PF01610"/>
    </source>
</evidence>
<proteinExistence type="predicted"/>
<reference evidence="2 3" key="2">
    <citation type="submission" date="2019-08" db="EMBL/GenBank/DDBJ databases">
        <authorList>
            <person name="Henke P."/>
        </authorList>
    </citation>
    <scope>NUCLEOTIDE SEQUENCE [LARGE SCALE GENOMIC DNA]</scope>
    <source>
        <strain evidence="2">Phe10_nw2017</strain>
    </source>
</reference>
<reference evidence="2 3" key="1">
    <citation type="submission" date="2019-08" db="EMBL/GenBank/DDBJ databases">
        <title>100 year-old enigma solved: identification of Planctomyces bekefii, the type genus and species of the phylum Planctomycetes.</title>
        <authorList>
            <person name="Svetlana D.N."/>
            <person name="Overmann J."/>
        </authorList>
    </citation>
    <scope>NUCLEOTIDE SEQUENCE [LARGE SCALE GENOMIC DNA]</scope>
    <source>
        <strain evidence="2">Phe10_nw2017</strain>
    </source>
</reference>
<dbReference type="EMBL" id="SRHE01000077">
    <property type="protein sequence ID" value="TWW10815.1"/>
    <property type="molecule type" value="Genomic_DNA"/>
</dbReference>
<dbReference type="InterPro" id="IPR002560">
    <property type="entry name" value="Transposase_DDE"/>
</dbReference>
<evidence type="ECO:0000313" key="2">
    <source>
        <dbReference type="EMBL" id="TWW10815.1"/>
    </source>
</evidence>